<dbReference type="GO" id="GO:0004674">
    <property type="term" value="F:protein serine/threonine kinase activity"/>
    <property type="evidence" value="ECO:0007669"/>
    <property type="project" value="UniProtKB-KW"/>
</dbReference>
<dbReference type="InterPro" id="IPR011009">
    <property type="entry name" value="Kinase-like_dom_sf"/>
</dbReference>
<dbReference type="InterPro" id="IPR017441">
    <property type="entry name" value="Protein_kinase_ATP_BS"/>
</dbReference>
<keyword evidence="2" id="KW-0723">Serine/threonine-protein kinase</keyword>
<dbReference type="InterPro" id="IPR001245">
    <property type="entry name" value="Ser-Thr/Tyr_kinase_cat_dom"/>
</dbReference>
<keyword evidence="6 12" id="KW-0547">Nucleotide-binding</keyword>
<evidence type="ECO:0000256" key="2">
    <source>
        <dbReference type="ARBA" id="ARBA00022527"/>
    </source>
</evidence>
<name>A0A2T7E8M4_9POAL</name>
<dbReference type="CDD" id="cd14066">
    <property type="entry name" value="STKc_IRAK"/>
    <property type="match status" value="1"/>
</dbReference>
<evidence type="ECO:0000256" key="8">
    <source>
        <dbReference type="ARBA" id="ARBA00022840"/>
    </source>
</evidence>
<dbReference type="FunFam" id="2.60.120.430:FF:000005">
    <property type="entry name" value="Putative receptor-like protein kinase"/>
    <property type="match status" value="1"/>
</dbReference>
<evidence type="ECO:0000256" key="5">
    <source>
        <dbReference type="ARBA" id="ARBA00022729"/>
    </source>
</evidence>
<feature type="compositionally biased region" description="Low complexity" evidence="13">
    <location>
        <begin position="453"/>
        <end position="489"/>
    </location>
</feature>
<evidence type="ECO:0000256" key="7">
    <source>
        <dbReference type="ARBA" id="ARBA00022777"/>
    </source>
</evidence>
<dbReference type="OrthoDB" id="640180at2759"/>
<dbReference type="GO" id="GO:0005524">
    <property type="term" value="F:ATP binding"/>
    <property type="evidence" value="ECO:0007669"/>
    <property type="project" value="UniProtKB-UniRule"/>
</dbReference>
<keyword evidence="17" id="KW-1185">Reference proteome</keyword>
<dbReference type="PROSITE" id="PS50011">
    <property type="entry name" value="PROTEIN_KINASE_DOM"/>
    <property type="match status" value="1"/>
</dbReference>
<feature type="binding site" evidence="12">
    <location>
        <position position="537"/>
    </location>
    <ligand>
        <name>ATP</name>
        <dbReference type="ChEBI" id="CHEBI:30616"/>
    </ligand>
</feature>
<keyword evidence="4 14" id="KW-0812">Transmembrane</keyword>
<dbReference type="FunFam" id="1.10.510.10:FF:000058">
    <property type="entry name" value="Receptor-like protein kinase FERONIA"/>
    <property type="match status" value="1"/>
</dbReference>
<dbReference type="PANTHER" id="PTHR47989">
    <property type="entry name" value="OS01G0750732 PROTEIN"/>
    <property type="match status" value="1"/>
</dbReference>
<keyword evidence="3" id="KW-0808">Transferase</keyword>
<dbReference type="AlphaFoldDB" id="A0A2T7E8M4"/>
<evidence type="ECO:0000256" key="10">
    <source>
        <dbReference type="ARBA" id="ARBA00023136"/>
    </source>
</evidence>
<accession>A0A2T7E8M4</accession>
<evidence type="ECO:0000256" key="13">
    <source>
        <dbReference type="SAM" id="MobiDB-lite"/>
    </source>
</evidence>
<dbReference type="InterPro" id="IPR008271">
    <property type="entry name" value="Ser/Thr_kinase_AS"/>
</dbReference>
<dbReference type="FunFam" id="2.60.120.430:FF:000001">
    <property type="entry name" value="Receptor-like protein kinase FERONIA"/>
    <property type="match status" value="1"/>
</dbReference>
<dbReference type="STRING" id="1504633.A0A2T7E8M4"/>
<dbReference type="SMART" id="SM00220">
    <property type="entry name" value="S_TKc"/>
    <property type="match status" value="1"/>
</dbReference>
<keyword evidence="8 12" id="KW-0067">ATP-binding</keyword>
<evidence type="ECO:0000259" key="15">
    <source>
        <dbReference type="PROSITE" id="PS50011"/>
    </source>
</evidence>
<dbReference type="Gene3D" id="2.60.120.430">
    <property type="entry name" value="Galactose-binding lectin"/>
    <property type="match status" value="2"/>
</dbReference>
<dbReference type="EMBL" id="CM009751">
    <property type="protein sequence ID" value="PUZ64178.1"/>
    <property type="molecule type" value="Genomic_DNA"/>
</dbReference>
<feature type="domain" description="Protein kinase" evidence="15">
    <location>
        <begin position="509"/>
        <end position="782"/>
    </location>
</feature>
<dbReference type="PROSITE" id="PS00108">
    <property type="entry name" value="PROTEIN_KINASE_ST"/>
    <property type="match status" value="1"/>
</dbReference>
<dbReference type="Pfam" id="PF12819">
    <property type="entry name" value="Malectin_like"/>
    <property type="match status" value="1"/>
</dbReference>
<dbReference type="Gene3D" id="3.30.200.20">
    <property type="entry name" value="Phosphorylase Kinase, domain 1"/>
    <property type="match status" value="1"/>
</dbReference>
<evidence type="ECO:0000256" key="11">
    <source>
        <dbReference type="ARBA" id="ARBA00023180"/>
    </source>
</evidence>
<gene>
    <name evidence="16" type="ORF">GQ55_3G122700</name>
</gene>
<keyword evidence="10 14" id="KW-0472">Membrane</keyword>
<evidence type="ECO:0000256" key="3">
    <source>
        <dbReference type="ARBA" id="ARBA00022679"/>
    </source>
</evidence>
<feature type="transmembrane region" description="Helical" evidence="14">
    <location>
        <begin position="422"/>
        <end position="445"/>
    </location>
</feature>
<protein>
    <recommendedName>
        <fullName evidence="15">Protein kinase domain-containing protein</fullName>
    </recommendedName>
</protein>
<evidence type="ECO:0000256" key="14">
    <source>
        <dbReference type="SAM" id="Phobius"/>
    </source>
</evidence>
<evidence type="ECO:0000256" key="1">
    <source>
        <dbReference type="ARBA" id="ARBA00004167"/>
    </source>
</evidence>
<sequence length="847" mass="93091">MPQSASELAMDSSWTAILNRLLALSVAIWIVGGTCNADFTPADNYLINCGSTVDATVDQRVFQADNSGAVILTSTQSTAATTSPNLVSGFDSAMLYQTARIFAVSSSYAFKLKNRGRHFVRLHFFPFKYQTYDLTTANFKVSTQDVVLLNNFTASSSSSPVFREYSLNITRDMLILTFVPLGNNTQAFINAIEVISVPDDLITDSAQTLNPGQYLGLSVQPLQTFYRINVGGPKVTPDNDTLWRTWATDQSSFLNSTATKVVNFPGKLNYQGGLASQEDAPDNVYNTARQLLVQNNSSTMSNMTWQFDVDGQSSYLIRFHFCDIVGKAAYQLLFDVYVDSSSVSKDLDLSTKSFGTLAVPFYMDIVLPSSDPSGKLSVSIGPSSLKNIAPDGILNGLEIMKMNISTGSVVVVAPPPVAKRHLAVILGSVLGGVAAVIIGTVLCICCRRKKQPRTPLTSRPSSSWSPLNGLSFLTTGSRTTSRTTLTSGTSGDTSYRIPFVVLQDATNHFDEQMVIGVGGFGKVYKAVMQDGSKLAVKRGNQKSHQGLREFRTEIELLSGLRHRHLVSLIGYCDEHNEMILVYEYMEKGTLKSHLYGSDMPPLSWKKRLEICIGAARGLHYLHTGFAKSIIHRDVKSANILLDENLLAKVSDFGLSKVGPEFDQTHVSTAVKGSFGYLDPEYFRRQKLTDKSDVYSFGVVLLEVICARPVIDPTLPRDMINLAEWAIKWQKRGELDQIVDQRIAMTVRPEALRKFGETVEKCLAEYGVERPTMGDVLWNLEFVLQLQEAGPDMSNIDSMNQISELPSNAKRVVSSLELSTADESSTGIDYSDMSTSNAFSQLINAEGR</sequence>
<dbReference type="PANTHER" id="PTHR47989:SF62">
    <property type="entry name" value="OS05G0423500 PROTEIN"/>
    <property type="match status" value="1"/>
</dbReference>
<dbReference type="Gramene" id="PUZ64178">
    <property type="protein sequence ID" value="PUZ64178"/>
    <property type="gene ID" value="GQ55_3G122700"/>
</dbReference>
<evidence type="ECO:0000313" key="16">
    <source>
        <dbReference type="EMBL" id="PUZ64178.1"/>
    </source>
</evidence>
<feature type="region of interest" description="Disordered" evidence="13">
    <location>
        <begin position="452"/>
        <end position="489"/>
    </location>
</feature>
<dbReference type="InterPro" id="IPR000719">
    <property type="entry name" value="Prot_kinase_dom"/>
</dbReference>
<keyword evidence="5" id="KW-0732">Signal</keyword>
<dbReference type="Proteomes" id="UP000244336">
    <property type="component" value="Chromosome 3"/>
</dbReference>
<dbReference type="FunFam" id="3.30.200.20:FF:000039">
    <property type="entry name" value="receptor-like protein kinase FERONIA"/>
    <property type="match status" value="1"/>
</dbReference>
<proteinExistence type="predicted"/>
<dbReference type="PROSITE" id="PS00107">
    <property type="entry name" value="PROTEIN_KINASE_ATP"/>
    <property type="match status" value="1"/>
</dbReference>
<dbReference type="GO" id="GO:0016020">
    <property type="term" value="C:membrane"/>
    <property type="evidence" value="ECO:0007669"/>
    <property type="project" value="UniProtKB-SubCell"/>
</dbReference>
<reference evidence="16 17" key="1">
    <citation type="submission" date="2018-04" db="EMBL/GenBank/DDBJ databases">
        <title>WGS assembly of Panicum hallii var. hallii HAL2.</title>
        <authorList>
            <person name="Lovell J."/>
            <person name="Jenkins J."/>
            <person name="Lowry D."/>
            <person name="Mamidi S."/>
            <person name="Sreedasyam A."/>
            <person name="Weng X."/>
            <person name="Barry K."/>
            <person name="Bonette J."/>
            <person name="Campitelli B."/>
            <person name="Daum C."/>
            <person name="Gordon S."/>
            <person name="Gould B."/>
            <person name="Lipzen A."/>
            <person name="MacQueen A."/>
            <person name="Palacio-Mejia J."/>
            <person name="Plott C."/>
            <person name="Shakirov E."/>
            <person name="Shu S."/>
            <person name="Yoshinaga Y."/>
            <person name="Zane M."/>
            <person name="Rokhsar D."/>
            <person name="Grimwood J."/>
            <person name="Schmutz J."/>
            <person name="Juenger T."/>
        </authorList>
    </citation>
    <scope>NUCLEOTIDE SEQUENCE [LARGE SCALE GENOMIC DNA]</scope>
    <source>
        <strain evidence="17">cv. HAL2</strain>
    </source>
</reference>
<dbReference type="SUPFAM" id="SSF56112">
    <property type="entry name" value="Protein kinase-like (PK-like)"/>
    <property type="match status" value="1"/>
</dbReference>
<evidence type="ECO:0000313" key="17">
    <source>
        <dbReference type="Proteomes" id="UP000244336"/>
    </source>
</evidence>
<dbReference type="Pfam" id="PF07714">
    <property type="entry name" value="PK_Tyr_Ser-Thr"/>
    <property type="match status" value="1"/>
</dbReference>
<evidence type="ECO:0000256" key="12">
    <source>
        <dbReference type="PROSITE-ProRule" id="PRU10141"/>
    </source>
</evidence>
<keyword evidence="9 14" id="KW-1133">Transmembrane helix</keyword>
<dbReference type="Gene3D" id="1.10.510.10">
    <property type="entry name" value="Transferase(Phosphotransferase) domain 1"/>
    <property type="match status" value="1"/>
</dbReference>
<keyword evidence="11" id="KW-0325">Glycoprotein</keyword>
<evidence type="ECO:0000256" key="4">
    <source>
        <dbReference type="ARBA" id="ARBA00022692"/>
    </source>
</evidence>
<evidence type="ECO:0000256" key="9">
    <source>
        <dbReference type="ARBA" id="ARBA00022989"/>
    </source>
</evidence>
<comment type="subcellular location">
    <subcellularLocation>
        <location evidence="1">Membrane</location>
        <topology evidence="1">Single-pass membrane protein</topology>
    </subcellularLocation>
</comment>
<organism evidence="16 17">
    <name type="scientific">Panicum hallii var. hallii</name>
    <dbReference type="NCBI Taxonomy" id="1504633"/>
    <lineage>
        <taxon>Eukaryota</taxon>
        <taxon>Viridiplantae</taxon>
        <taxon>Streptophyta</taxon>
        <taxon>Embryophyta</taxon>
        <taxon>Tracheophyta</taxon>
        <taxon>Spermatophyta</taxon>
        <taxon>Magnoliopsida</taxon>
        <taxon>Liliopsida</taxon>
        <taxon>Poales</taxon>
        <taxon>Poaceae</taxon>
        <taxon>PACMAD clade</taxon>
        <taxon>Panicoideae</taxon>
        <taxon>Panicodae</taxon>
        <taxon>Paniceae</taxon>
        <taxon>Panicinae</taxon>
        <taxon>Panicum</taxon>
        <taxon>Panicum sect. Panicum</taxon>
    </lineage>
</organism>
<dbReference type="InterPro" id="IPR024788">
    <property type="entry name" value="Malectin-like_Carb-bd_dom"/>
</dbReference>
<keyword evidence="7" id="KW-0418">Kinase</keyword>
<evidence type="ECO:0000256" key="6">
    <source>
        <dbReference type="ARBA" id="ARBA00022741"/>
    </source>
</evidence>